<evidence type="ECO:0000313" key="1">
    <source>
        <dbReference type="EMBL" id="KAJ7645273.1"/>
    </source>
</evidence>
<dbReference type="EMBL" id="JARKIE010000403">
    <property type="protein sequence ID" value="KAJ7645273.1"/>
    <property type="molecule type" value="Genomic_DNA"/>
</dbReference>
<evidence type="ECO:0000313" key="2">
    <source>
        <dbReference type="Proteomes" id="UP001221757"/>
    </source>
</evidence>
<comment type="caution">
    <text evidence="1">The sequence shown here is derived from an EMBL/GenBank/DDBJ whole genome shotgun (WGS) entry which is preliminary data.</text>
</comment>
<gene>
    <name evidence="1" type="ORF">B0H17DRAFT_1104324</name>
</gene>
<sequence length="173" mass="18820">MPANAYPANFKPNFDSAFNVTLPFPLATVFLILGTDDGLGPHILLSSLASDFEVLAKDSVAVTGNLEDAFARTAPSGDGFPRQAFKYKETMKIVPGLTSLDVIDRKLALYETSSDKGVVIRKIRHFEEVDGGASTQVSETIDGQCPALLQIITQTSSRKAHKEQMNLYHTLFA</sequence>
<protein>
    <submittedName>
        <fullName evidence="1">Uncharacterized protein</fullName>
    </submittedName>
</protein>
<organism evidence="1 2">
    <name type="scientific">Mycena rosella</name>
    <name type="common">Pink bonnet</name>
    <name type="synonym">Agaricus rosellus</name>
    <dbReference type="NCBI Taxonomy" id="1033263"/>
    <lineage>
        <taxon>Eukaryota</taxon>
        <taxon>Fungi</taxon>
        <taxon>Dikarya</taxon>
        <taxon>Basidiomycota</taxon>
        <taxon>Agaricomycotina</taxon>
        <taxon>Agaricomycetes</taxon>
        <taxon>Agaricomycetidae</taxon>
        <taxon>Agaricales</taxon>
        <taxon>Marasmiineae</taxon>
        <taxon>Mycenaceae</taxon>
        <taxon>Mycena</taxon>
    </lineage>
</organism>
<dbReference type="Proteomes" id="UP001221757">
    <property type="component" value="Unassembled WGS sequence"/>
</dbReference>
<reference evidence="1" key="1">
    <citation type="submission" date="2023-03" db="EMBL/GenBank/DDBJ databases">
        <title>Massive genome expansion in bonnet fungi (Mycena s.s.) driven by repeated elements and novel gene families across ecological guilds.</title>
        <authorList>
            <consortium name="Lawrence Berkeley National Laboratory"/>
            <person name="Harder C.B."/>
            <person name="Miyauchi S."/>
            <person name="Viragh M."/>
            <person name="Kuo A."/>
            <person name="Thoen E."/>
            <person name="Andreopoulos B."/>
            <person name="Lu D."/>
            <person name="Skrede I."/>
            <person name="Drula E."/>
            <person name="Henrissat B."/>
            <person name="Morin E."/>
            <person name="Kohler A."/>
            <person name="Barry K."/>
            <person name="LaButti K."/>
            <person name="Morin E."/>
            <person name="Salamov A."/>
            <person name="Lipzen A."/>
            <person name="Mereny Z."/>
            <person name="Hegedus B."/>
            <person name="Baldrian P."/>
            <person name="Stursova M."/>
            <person name="Weitz H."/>
            <person name="Taylor A."/>
            <person name="Grigoriev I.V."/>
            <person name="Nagy L.G."/>
            <person name="Martin F."/>
            <person name="Kauserud H."/>
        </authorList>
    </citation>
    <scope>NUCLEOTIDE SEQUENCE</scope>
    <source>
        <strain evidence="1">CBHHK067</strain>
    </source>
</reference>
<dbReference type="AlphaFoldDB" id="A0AAD7CD93"/>
<name>A0AAD7CD93_MYCRO</name>
<accession>A0AAD7CD93</accession>
<proteinExistence type="predicted"/>
<keyword evidence="2" id="KW-1185">Reference proteome</keyword>